<dbReference type="AlphaFoldDB" id="A0AAD6ZJF1"/>
<organism evidence="2 3">
    <name type="scientific">Mycena albidolilacea</name>
    <dbReference type="NCBI Taxonomy" id="1033008"/>
    <lineage>
        <taxon>Eukaryota</taxon>
        <taxon>Fungi</taxon>
        <taxon>Dikarya</taxon>
        <taxon>Basidiomycota</taxon>
        <taxon>Agaricomycotina</taxon>
        <taxon>Agaricomycetes</taxon>
        <taxon>Agaricomycetidae</taxon>
        <taxon>Agaricales</taxon>
        <taxon>Marasmiineae</taxon>
        <taxon>Mycenaceae</taxon>
        <taxon>Mycena</taxon>
    </lineage>
</organism>
<gene>
    <name evidence="2" type="ORF">DFH08DRAFT_886292</name>
</gene>
<dbReference type="Proteomes" id="UP001218218">
    <property type="component" value="Unassembled WGS sequence"/>
</dbReference>
<dbReference type="EMBL" id="JARIHO010000043">
    <property type="protein sequence ID" value="KAJ7325845.1"/>
    <property type="molecule type" value="Genomic_DNA"/>
</dbReference>
<feature type="signal peptide" evidence="1">
    <location>
        <begin position="1"/>
        <end position="19"/>
    </location>
</feature>
<comment type="caution">
    <text evidence="2">The sequence shown here is derived from an EMBL/GenBank/DDBJ whole genome shotgun (WGS) entry which is preliminary data.</text>
</comment>
<feature type="chain" id="PRO_5042277520" evidence="1">
    <location>
        <begin position="20"/>
        <end position="89"/>
    </location>
</feature>
<evidence type="ECO:0000256" key="1">
    <source>
        <dbReference type="SAM" id="SignalP"/>
    </source>
</evidence>
<evidence type="ECO:0000313" key="2">
    <source>
        <dbReference type="EMBL" id="KAJ7325845.1"/>
    </source>
</evidence>
<keyword evidence="1" id="KW-0732">Signal</keyword>
<reference evidence="2" key="1">
    <citation type="submission" date="2023-03" db="EMBL/GenBank/DDBJ databases">
        <title>Massive genome expansion in bonnet fungi (Mycena s.s.) driven by repeated elements and novel gene families across ecological guilds.</title>
        <authorList>
            <consortium name="Lawrence Berkeley National Laboratory"/>
            <person name="Harder C.B."/>
            <person name="Miyauchi S."/>
            <person name="Viragh M."/>
            <person name="Kuo A."/>
            <person name="Thoen E."/>
            <person name="Andreopoulos B."/>
            <person name="Lu D."/>
            <person name="Skrede I."/>
            <person name="Drula E."/>
            <person name="Henrissat B."/>
            <person name="Morin E."/>
            <person name="Kohler A."/>
            <person name="Barry K."/>
            <person name="LaButti K."/>
            <person name="Morin E."/>
            <person name="Salamov A."/>
            <person name="Lipzen A."/>
            <person name="Mereny Z."/>
            <person name="Hegedus B."/>
            <person name="Baldrian P."/>
            <person name="Stursova M."/>
            <person name="Weitz H."/>
            <person name="Taylor A."/>
            <person name="Grigoriev I.V."/>
            <person name="Nagy L.G."/>
            <person name="Martin F."/>
            <person name="Kauserud H."/>
        </authorList>
    </citation>
    <scope>NUCLEOTIDE SEQUENCE</scope>
    <source>
        <strain evidence="2">CBHHK002</strain>
    </source>
</reference>
<keyword evidence="3" id="KW-1185">Reference proteome</keyword>
<proteinExistence type="predicted"/>
<evidence type="ECO:0000313" key="3">
    <source>
        <dbReference type="Proteomes" id="UP001218218"/>
    </source>
</evidence>
<protein>
    <submittedName>
        <fullName evidence="2">Uncharacterized protein</fullName>
    </submittedName>
</protein>
<name>A0AAD6ZJF1_9AGAR</name>
<sequence>MRFNLSLLSMALSLTLVTAAPLSFASHLSDPNAKNADAKDAKGVVARLSFASHLSDPNAKKADAKDAKSVVARMIDIALRGDEYTPEAR</sequence>
<accession>A0AAD6ZJF1</accession>